<organism evidence="1 2">
    <name type="scientific">Acinetobacter lwoffii</name>
    <dbReference type="NCBI Taxonomy" id="28090"/>
    <lineage>
        <taxon>Bacteria</taxon>
        <taxon>Pseudomonadati</taxon>
        <taxon>Pseudomonadota</taxon>
        <taxon>Gammaproteobacteria</taxon>
        <taxon>Moraxellales</taxon>
        <taxon>Moraxellaceae</taxon>
        <taxon>Acinetobacter</taxon>
    </lineage>
</organism>
<evidence type="ECO:0000313" key="2">
    <source>
        <dbReference type="Proteomes" id="UP000787156"/>
    </source>
</evidence>
<reference evidence="1" key="1">
    <citation type="journal article" date="2021" name="PeerJ">
        <title>Extensive microbial diversity within the chicken gut microbiome revealed by metagenomics and culture.</title>
        <authorList>
            <person name="Gilroy R."/>
            <person name="Ravi A."/>
            <person name="Getino M."/>
            <person name="Pursley I."/>
            <person name="Horton D.L."/>
            <person name="Alikhan N.F."/>
            <person name="Baker D."/>
            <person name="Gharbi K."/>
            <person name="Hall N."/>
            <person name="Watson M."/>
            <person name="Adriaenssens E.M."/>
            <person name="Foster-Nyarko E."/>
            <person name="Jarju S."/>
            <person name="Secka A."/>
            <person name="Antonio M."/>
            <person name="Oren A."/>
            <person name="Chaudhuri R.R."/>
            <person name="La Ragione R."/>
            <person name="Hildebrand F."/>
            <person name="Pallen M.J."/>
        </authorList>
    </citation>
    <scope>NUCLEOTIDE SEQUENCE</scope>
    <source>
        <strain evidence="1">CHK135-1449</strain>
    </source>
</reference>
<dbReference type="AlphaFoldDB" id="A0A9D2US86"/>
<gene>
    <name evidence="1" type="ORF">K8V79_06930</name>
</gene>
<name>A0A9D2US86_ACILW</name>
<dbReference type="Proteomes" id="UP000787156">
    <property type="component" value="Unassembled WGS sequence"/>
</dbReference>
<reference evidence="1" key="2">
    <citation type="submission" date="2021-09" db="EMBL/GenBank/DDBJ databases">
        <authorList>
            <person name="Gilroy R."/>
        </authorList>
    </citation>
    <scope>NUCLEOTIDE SEQUENCE</scope>
    <source>
        <strain evidence="1">CHK135-1449</strain>
    </source>
</reference>
<comment type="caution">
    <text evidence="1">The sequence shown here is derived from an EMBL/GenBank/DDBJ whole genome shotgun (WGS) entry which is preliminary data.</text>
</comment>
<protein>
    <submittedName>
        <fullName evidence="1">Uncharacterized protein</fullName>
    </submittedName>
</protein>
<sequence length="115" mass="13094">MKPTWTARSAGLKSNCNAAPQPVEVLLHSGRQMEPEEINFISSVQTLPLEGVALVLCKYADNEAKLELIRIAMKFHIYRNEFDIYLKNNKQNQKVKTALDIWKSIKGDQIGFFKA</sequence>
<dbReference type="EMBL" id="DYWX01000071">
    <property type="protein sequence ID" value="HJF27966.1"/>
    <property type="molecule type" value="Genomic_DNA"/>
</dbReference>
<evidence type="ECO:0000313" key="1">
    <source>
        <dbReference type="EMBL" id="HJF27966.1"/>
    </source>
</evidence>
<accession>A0A9D2US86</accession>
<proteinExistence type="predicted"/>